<name>A0ABZ1A0P2_9PSED</name>
<comment type="catalytic activity">
    <reaction evidence="6">
        <text>a 2'-deoxyadenosine in DNA + S-adenosyl-L-methionine = an N(6)-methyl-2'-deoxyadenosine in DNA + S-adenosyl-L-homocysteine + H(+)</text>
        <dbReference type="Rhea" id="RHEA:15197"/>
        <dbReference type="Rhea" id="RHEA-COMP:12418"/>
        <dbReference type="Rhea" id="RHEA-COMP:12419"/>
        <dbReference type="ChEBI" id="CHEBI:15378"/>
        <dbReference type="ChEBI" id="CHEBI:57856"/>
        <dbReference type="ChEBI" id="CHEBI:59789"/>
        <dbReference type="ChEBI" id="CHEBI:90615"/>
        <dbReference type="ChEBI" id="CHEBI:90616"/>
        <dbReference type="EC" id="2.1.1.72"/>
    </reaction>
</comment>
<dbReference type="Proteomes" id="UP001322392">
    <property type="component" value="Chromosome"/>
</dbReference>
<evidence type="ECO:0000256" key="3">
    <source>
        <dbReference type="ARBA" id="ARBA00022603"/>
    </source>
</evidence>
<keyword evidence="9" id="KW-1185">Reference proteome</keyword>
<dbReference type="InterPro" id="IPR003356">
    <property type="entry name" value="DNA_methylase_A-5"/>
</dbReference>
<dbReference type="PANTHER" id="PTHR33841:SF1">
    <property type="entry name" value="DNA METHYLTRANSFERASE A"/>
    <property type="match status" value="1"/>
</dbReference>
<evidence type="ECO:0000256" key="5">
    <source>
        <dbReference type="ARBA" id="ARBA00022747"/>
    </source>
</evidence>
<organism evidence="8 9">
    <name type="scientific">Pseudomonas canadensis</name>
    <dbReference type="NCBI Taxonomy" id="915099"/>
    <lineage>
        <taxon>Bacteria</taxon>
        <taxon>Pseudomonadati</taxon>
        <taxon>Pseudomonadota</taxon>
        <taxon>Gammaproteobacteria</taxon>
        <taxon>Pseudomonadales</taxon>
        <taxon>Pseudomonadaceae</taxon>
        <taxon>Pseudomonas</taxon>
    </lineage>
</organism>
<comment type="similarity">
    <text evidence="1">Belongs to the N(4)/N(6)-methyltransferase family.</text>
</comment>
<evidence type="ECO:0000256" key="6">
    <source>
        <dbReference type="ARBA" id="ARBA00047942"/>
    </source>
</evidence>
<keyword evidence="4" id="KW-0808">Transferase</keyword>
<proteinExistence type="inferred from homology"/>
<keyword evidence="3 8" id="KW-0489">Methyltransferase</keyword>
<dbReference type="GO" id="GO:0008168">
    <property type="term" value="F:methyltransferase activity"/>
    <property type="evidence" value="ECO:0007669"/>
    <property type="project" value="UniProtKB-KW"/>
</dbReference>
<evidence type="ECO:0000256" key="1">
    <source>
        <dbReference type="ARBA" id="ARBA00006594"/>
    </source>
</evidence>
<gene>
    <name evidence="8" type="ORF">SPL95_18080</name>
</gene>
<feature type="domain" description="DNA methylase adenine-specific" evidence="7">
    <location>
        <begin position="74"/>
        <end position="208"/>
    </location>
</feature>
<evidence type="ECO:0000256" key="2">
    <source>
        <dbReference type="ARBA" id="ARBA00011900"/>
    </source>
</evidence>
<sequence>MFNLNADEALNRLSEPKGPHEVASDKYSPFVEKLLELLVVEGSVVGCNKSLTALVDINATWAAEELIPNSIRASQGIFFTGDKIAEKIARSLSVDISKCSSFFDPSCGAGNLLLAIAKSYPLKGNVLDTLKVWGLKFGGCDLNESFVLATKLRLIALAFQRHGLYRVPKDELEGYLNLFKMFEVGDYLESNLGSDFDCIVANPPFGHIVVPEGLEWSSGRTQQAGVFIAKILDIAKTCQKLTAVLPDVLRSGTRYEKWRRRIENQTSILSLDVHGRFSKSVDVDVFILSLMRDFKADNPLISEKWQPAKTKLSSKCVKLSTFFEVRVGPVVPHRLLGAGVSAPYLTAHNSPAFSVVAKLPKINFNGTLYAPPFVVVRRTSSPSDKFRLVPSLVKGNKLVAVENHLLILKPRDGSLEKCLLLMEELRTQKINDWVNAVSRCRHLTTKTLADIDIVRDRYDQCSL</sequence>
<evidence type="ECO:0000313" key="8">
    <source>
        <dbReference type="EMBL" id="WRI22521.1"/>
    </source>
</evidence>
<protein>
    <recommendedName>
        <fullName evidence="2">site-specific DNA-methyltransferase (adenine-specific)</fullName>
        <ecNumber evidence="2">2.1.1.72</ecNumber>
    </recommendedName>
</protein>
<dbReference type="Gene3D" id="3.40.50.150">
    <property type="entry name" value="Vaccinia Virus protein VP39"/>
    <property type="match status" value="1"/>
</dbReference>
<dbReference type="InterPro" id="IPR002052">
    <property type="entry name" value="DNA_methylase_N6_adenine_CS"/>
</dbReference>
<dbReference type="EMBL" id="CP139639">
    <property type="protein sequence ID" value="WRI22521.1"/>
    <property type="molecule type" value="Genomic_DNA"/>
</dbReference>
<dbReference type="GO" id="GO:0032259">
    <property type="term" value="P:methylation"/>
    <property type="evidence" value="ECO:0007669"/>
    <property type="project" value="UniProtKB-KW"/>
</dbReference>
<dbReference type="PROSITE" id="PS00092">
    <property type="entry name" value="N6_MTASE"/>
    <property type="match status" value="1"/>
</dbReference>
<dbReference type="Pfam" id="PF02384">
    <property type="entry name" value="N6_Mtase"/>
    <property type="match status" value="1"/>
</dbReference>
<evidence type="ECO:0000313" key="9">
    <source>
        <dbReference type="Proteomes" id="UP001322392"/>
    </source>
</evidence>
<evidence type="ECO:0000259" key="7">
    <source>
        <dbReference type="Pfam" id="PF02384"/>
    </source>
</evidence>
<dbReference type="InterPro" id="IPR050953">
    <property type="entry name" value="N4_N6_ade-DNA_methylase"/>
</dbReference>
<dbReference type="EC" id="2.1.1.72" evidence="2"/>
<reference evidence="8 9" key="1">
    <citation type="submission" date="2023-12" db="EMBL/GenBank/DDBJ databases">
        <title>First complete genome sequence of Pseudomonas canadensis strain Pcan-CK-23 isolated from homogenized tissues of Zophobas morio larvae.</title>
        <authorList>
            <person name="Kundlacz C."/>
            <person name="Aldeia C."/>
            <person name="Eddoubaji Y."/>
            <person name="Campos-Madueno E.I."/>
            <person name="Endimiani A."/>
        </authorList>
    </citation>
    <scope>NUCLEOTIDE SEQUENCE [LARGE SCALE GENOMIC DNA]</scope>
    <source>
        <strain evidence="8 9">Pcan-CK-23</strain>
    </source>
</reference>
<dbReference type="InterPro" id="IPR029063">
    <property type="entry name" value="SAM-dependent_MTases_sf"/>
</dbReference>
<keyword evidence="5" id="KW-0680">Restriction system</keyword>
<dbReference type="PANTHER" id="PTHR33841">
    <property type="entry name" value="DNA METHYLTRANSFERASE YEEA-RELATED"/>
    <property type="match status" value="1"/>
</dbReference>
<dbReference type="SUPFAM" id="SSF53335">
    <property type="entry name" value="S-adenosyl-L-methionine-dependent methyltransferases"/>
    <property type="match status" value="1"/>
</dbReference>
<accession>A0ABZ1A0P2</accession>
<evidence type="ECO:0000256" key="4">
    <source>
        <dbReference type="ARBA" id="ARBA00022679"/>
    </source>
</evidence>
<dbReference type="PRINTS" id="PR00507">
    <property type="entry name" value="N12N6MTFRASE"/>
</dbReference>
<dbReference type="RefSeq" id="WP_323986280.1">
    <property type="nucleotide sequence ID" value="NZ_CP139639.1"/>
</dbReference>